<dbReference type="PROSITE" id="PS50929">
    <property type="entry name" value="ABC_TM1F"/>
    <property type="match status" value="1"/>
</dbReference>
<dbReference type="FunFam" id="3.40.50.300:FF:000218">
    <property type="entry name" value="Multidrug ABC transporter ATP-binding protein"/>
    <property type="match status" value="1"/>
</dbReference>
<dbReference type="GO" id="GO:0016887">
    <property type="term" value="F:ATP hydrolysis activity"/>
    <property type="evidence" value="ECO:0007669"/>
    <property type="project" value="InterPro"/>
</dbReference>
<protein>
    <submittedName>
        <fullName evidence="10">ABC transporter ATP-binding protein</fullName>
    </submittedName>
</protein>
<dbReference type="SUPFAM" id="SSF52540">
    <property type="entry name" value="P-loop containing nucleoside triphosphate hydrolases"/>
    <property type="match status" value="1"/>
</dbReference>
<proteinExistence type="predicted"/>
<sequence length="580" mass="65261">MNLYRRFFRYFESLKLKLFLGMLCLVLVSVANLIIPKLLENFIDLLTNSNVRDLNSLNLVVIGFLVLYFFKGIFHYGQVYLLAYVGQRVVLKLRMELYKHLQYLSLAFHQKMRVGELISRVTNDIQVVENSVTLALPGLIGQPIIVIGAVIMAFVIHWKLAAFTMTIIPFIAIAISKFGAKMRKTSGKIQSHMSDITTIVQENFSSIRIVKAFSREEDEIERFNDALCKNFSAGMKAVQIMATMTPVIELISAVGIVTIFWYGSREVIRGNLTTGQLVGFMTYMAILVTPLKLISRDLSLVHRALGALERIFEILDVKEFIREKENAVELPPIKGYVKFHHVSLRYQAEEEEVLKDICLEVKPGQVVAFVGESGAGKTSLVNLIPRFYDPTSGKITIDGYDIRDVTIDSLRQQIAIVPQETILFKGTIAYNIAYGKPDASMEEIVMAAKRANAHDFITKFSKGYETMVGERGQSLSGGQRQRIAIARAILADPRILILDEATSALDTASELLVQEALQEVMANRTTFVIAHRLSTIVNADLIVVLDKGRIVEMGTHKELLEKKGYYYRLYKAQQKNKGGI</sequence>
<evidence type="ECO:0000256" key="4">
    <source>
        <dbReference type="ARBA" id="ARBA00022840"/>
    </source>
</evidence>
<dbReference type="InterPro" id="IPR011527">
    <property type="entry name" value="ABC1_TM_dom"/>
</dbReference>
<feature type="domain" description="ABC transmembrane type-1" evidence="9">
    <location>
        <begin position="19"/>
        <end position="303"/>
    </location>
</feature>
<dbReference type="Pfam" id="PF00005">
    <property type="entry name" value="ABC_tran"/>
    <property type="match status" value="1"/>
</dbReference>
<dbReference type="Pfam" id="PF00664">
    <property type="entry name" value="ABC_membrane"/>
    <property type="match status" value="1"/>
</dbReference>
<dbReference type="InterPro" id="IPR017871">
    <property type="entry name" value="ABC_transporter-like_CS"/>
</dbReference>
<dbReference type="GO" id="GO:0005524">
    <property type="term" value="F:ATP binding"/>
    <property type="evidence" value="ECO:0007669"/>
    <property type="project" value="UniProtKB-KW"/>
</dbReference>
<dbReference type="KEGG" id="aft:BBF96_11415"/>
<feature type="transmembrane region" description="Helical" evidence="7">
    <location>
        <begin position="240"/>
        <end position="262"/>
    </location>
</feature>
<comment type="subcellular location">
    <subcellularLocation>
        <location evidence="1">Cell membrane</location>
        <topology evidence="1">Multi-pass membrane protein</topology>
    </subcellularLocation>
</comment>
<dbReference type="InterPro" id="IPR003593">
    <property type="entry name" value="AAA+_ATPase"/>
</dbReference>
<dbReference type="InterPro" id="IPR039421">
    <property type="entry name" value="Type_1_exporter"/>
</dbReference>
<evidence type="ECO:0000256" key="3">
    <source>
        <dbReference type="ARBA" id="ARBA00022741"/>
    </source>
</evidence>
<dbReference type="GO" id="GO:0015421">
    <property type="term" value="F:ABC-type oligopeptide transporter activity"/>
    <property type="evidence" value="ECO:0007669"/>
    <property type="project" value="TreeGrafter"/>
</dbReference>
<keyword evidence="11" id="KW-1185">Reference proteome</keyword>
<gene>
    <name evidence="10" type="ORF">BBF96_11415</name>
</gene>
<dbReference type="PROSITE" id="PS00211">
    <property type="entry name" value="ABC_TRANSPORTER_1"/>
    <property type="match status" value="1"/>
</dbReference>
<organism evidence="10 11">
    <name type="scientific">Anoxybacter fermentans</name>
    <dbReference type="NCBI Taxonomy" id="1323375"/>
    <lineage>
        <taxon>Bacteria</taxon>
        <taxon>Bacillati</taxon>
        <taxon>Bacillota</taxon>
        <taxon>Clostridia</taxon>
        <taxon>Halanaerobiales</taxon>
        <taxon>Anoxybacter</taxon>
    </lineage>
</organism>
<keyword evidence="5 7" id="KW-1133">Transmembrane helix</keyword>
<dbReference type="SUPFAM" id="SSF90123">
    <property type="entry name" value="ABC transporter transmembrane region"/>
    <property type="match status" value="1"/>
</dbReference>
<evidence type="ECO:0000256" key="5">
    <source>
        <dbReference type="ARBA" id="ARBA00022989"/>
    </source>
</evidence>
<dbReference type="Gene3D" id="1.20.1560.10">
    <property type="entry name" value="ABC transporter type 1, transmembrane domain"/>
    <property type="match status" value="1"/>
</dbReference>
<dbReference type="CDD" id="cd03251">
    <property type="entry name" value="ABCC_MsbA"/>
    <property type="match status" value="1"/>
</dbReference>
<dbReference type="RefSeq" id="WP_205665629.1">
    <property type="nucleotide sequence ID" value="NZ_CP016379.1"/>
</dbReference>
<evidence type="ECO:0000256" key="6">
    <source>
        <dbReference type="ARBA" id="ARBA00023136"/>
    </source>
</evidence>
<feature type="transmembrane region" description="Helical" evidence="7">
    <location>
        <begin position="57"/>
        <end position="85"/>
    </location>
</feature>
<accession>A0A3Q9HRW5</accession>
<dbReference type="PANTHER" id="PTHR43394">
    <property type="entry name" value="ATP-DEPENDENT PERMEASE MDL1, MITOCHONDRIAL"/>
    <property type="match status" value="1"/>
</dbReference>
<dbReference type="AlphaFoldDB" id="A0A3Q9HRW5"/>
<dbReference type="EMBL" id="CP016379">
    <property type="protein sequence ID" value="AZR73946.1"/>
    <property type="molecule type" value="Genomic_DNA"/>
</dbReference>
<feature type="transmembrane region" description="Helical" evidence="7">
    <location>
        <begin position="162"/>
        <end position="180"/>
    </location>
</feature>
<dbReference type="GO" id="GO:0005886">
    <property type="term" value="C:plasma membrane"/>
    <property type="evidence" value="ECO:0007669"/>
    <property type="project" value="UniProtKB-SubCell"/>
</dbReference>
<keyword evidence="2 7" id="KW-0812">Transmembrane</keyword>
<reference evidence="10 11" key="1">
    <citation type="submission" date="2016-07" db="EMBL/GenBank/DDBJ databases">
        <title>Genome and transcriptome analysis of iron-reducing fermentative bacteria Anoxybacter fermentans.</title>
        <authorList>
            <person name="Zeng X."/>
            <person name="Shao Z."/>
        </authorList>
    </citation>
    <scope>NUCLEOTIDE SEQUENCE [LARGE SCALE GENOMIC DNA]</scope>
    <source>
        <strain evidence="10 11">DY22613</strain>
    </source>
</reference>
<feature type="transmembrane region" description="Helical" evidence="7">
    <location>
        <begin position="134"/>
        <end position="156"/>
    </location>
</feature>
<dbReference type="SMART" id="SM00382">
    <property type="entry name" value="AAA"/>
    <property type="match status" value="1"/>
</dbReference>
<dbReference type="PROSITE" id="PS50893">
    <property type="entry name" value="ABC_TRANSPORTER_2"/>
    <property type="match status" value="1"/>
</dbReference>
<evidence type="ECO:0000256" key="2">
    <source>
        <dbReference type="ARBA" id="ARBA00022692"/>
    </source>
</evidence>
<evidence type="ECO:0000313" key="11">
    <source>
        <dbReference type="Proteomes" id="UP000267250"/>
    </source>
</evidence>
<feature type="transmembrane region" description="Helical" evidence="7">
    <location>
        <begin position="274"/>
        <end position="294"/>
    </location>
</feature>
<keyword evidence="3" id="KW-0547">Nucleotide-binding</keyword>
<evidence type="ECO:0000259" key="8">
    <source>
        <dbReference type="PROSITE" id="PS50893"/>
    </source>
</evidence>
<dbReference type="InterPro" id="IPR036640">
    <property type="entry name" value="ABC1_TM_sf"/>
</dbReference>
<evidence type="ECO:0000256" key="1">
    <source>
        <dbReference type="ARBA" id="ARBA00004651"/>
    </source>
</evidence>
<evidence type="ECO:0000256" key="7">
    <source>
        <dbReference type="SAM" id="Phobius"/>
    </source>
</evidence>
<dbReference type="Gene3D" id="3.40.50.300">
    <property type="entry name" value="P-loop containing nucleotide triphosphate hydrolases"/>
    <property type="match status" value="1"/>
</dbReference>
<dbReference type="CDD" id="cd18552">
    <property type="entry name" value="ABC_6TM_MsbA_like"/>
    <property type="match status" value="1"/>
</dbReference>
<dbReference type="Proteomes" id="UP000267250">
    <property type="component" value="Chromosome"/>
</dbReference>
<keyword evidence="6 7" id="KW-0472">Membrane</keyword>
<dbReference type="InterPro" id="IPR027417">
    <property type="entry name" value="P-loop_NTPase"/>
</dbReference>
<evidence type="ECO:0000259" key="9">
    <source>
        <dbReference type="PROSITE" id="PS50929"/>
    </source>
</evidence>
<keyword evidence="4 10" id="KW-0067">ATP-binding</keyword>
<name>A0A3Q9HRW5_9FIRM</name>
<dbReference type="PANTHER" id="PTHR43394:SF1">
    <property type="entry name" value="ATP-BINDING CASSETTE SUB-FAMILY B MEMBER 10, MITOCHONDRIAL"/>
    <property type="match status" value="1"/>
</dbReference>
<dbReference type="GO" id="GO:0090374">
    <property type="term" value="P:oligopeptide export from mitochondrion"/>
    <property type="evidence" value="ECO:0007669"/>
    <property type="project" value="TreeGrafter"/>
</dbReference>
<dbReference type="InterPro" id="IPR003439">
    <property type="entry name" value="ABC_transporter-like_ATP-bd"/>
</dbReference>
<evidence type="ECO:0000313" key="10">
    <source>
        <dbReference type="EMBL" id="AZR73946.1"/>
    </source>
</evidence>
<feature type="domain" description="ABC transporter" evidence="8">
    <location>
        <begin position="337"/>
        <end position="572"/>
    </location>
</feature>